<dbReference type="Proteomes" id="UP000000763">
    <property type="component" value="Chromosome 1"/>
</dbReference>
<evidence type="ECO:0000313" key="2">
    <source>
        <dbReference type="Proteomes" id="UP000000763"/>
    </source>
</evidence>
<accession>Q5N8A1</accession>
<gene>
    <name evidence="1" type="primary">OJ1402_H07.12</name>
</gene>
<reference evidence="2" key="2">
    <citation type="journal article" date="2008" name="Nucleic Acids Res.">
        <title>The rice annotation project database (RAP-DB): 2008 update.</title>
        <authorList>
            <consortium name="The rice annotation project (RAP)"/>
        </authorList>
    </citation>
    <scope>GENOME REANNOTATION</scope>
    <source>
        <strain evidence="2">cv. Nipponbare</strain>
    </source>
</reference>
<dbReference type="AlphaFoldDB" id="Q5N8A1"/>
<dbReference type="EMBL" id="AP003415">
    <property type="protein sequence ID" value="BAD82305.1"/>
    <property type="molecule type" value="Genomic_DNA"/>
</dbReference>
<reference evidence="2" key="1">
    <citation type="journal article" date="2005" name="Nature">
        <title>The map-based sequence of the rice genome.</title>
        <authorList>
            <consortium name="International rice genome sequencing project (IRGSP)"/>
            <person name="Matsumoto T."/>
            <person name="Wu J."/>
            <person name="Kanamori H."/>
            <person name="Katayose Y."/>
            <person name="Fujisawa M."/>
            <person name="Namiki N."/>
            <person name="Mizuno H."/>
            <person name="Yamamoto K."/>
            <person name="Antonio B.A."/>
            <person name="Baba T."/>
            <person name="Sakata K."/>
            <person name="Nagamura Y."/>
            <person name="Aoki H."/>
            <person name="Arikawa K."/>
            <person name="Arita K."/>
            <person name="Bito T."/>
            <person name="Chiden Y."/>
            <person name="Fujitsuka N."/>
            <person name="Fukunaka R."/>
            <person name="Hamada M."/>
            <person name="Harada C."/>
            <person name="Hayashi A."/>
            <person name="Hijishita S."/>
            <person name="Honda M."/>
            <person name="Hosokawa S."/>
            <person name="Ichikawa Y."/>
            <person name="Idonuma A."/>
            <person name="Iijima M."/>
            <person name="Ikeda M."/>
            <person name="Ikeno M."/>
            <person name="Ito K."/>
            <person name="Ito S."/>
            <person name="Ito T."/>
            <person name="Ito Y."/>
            <person name="Ito Y."/>
            <person name="Iwabuchi A."/>
            <person name="Kamiya K."/>
            <person name="Karasawa W."/>
            <person name="Kurita K."/>
            <person name="Katagiri S."/>
            <person name="Kikuta A."/>
            <person name="Kobayashi H."/>
            <person name="Kobayashi N."/>
            <person name="Machita K."/>
            <person name="Maehara T."/>
            <person name="Masukawa M."/>
            <person name="Mizubayashi T."/>
            <person name="Mukai Y."/>
            <person name="Nagasaki H."/>
            <person name="Nagata Y."/>
            <person name="Naito S."/>
            <person name="Nakashima M."/>
            <person name="Nakama Y."/>
            <person name="Nakamichi Y."/>
            <person name="Nakamura M."/>
            <person name="Meguro A."/>
            <person name="Negishi M."/>
            <person name="Ohta I."/>
            <person name="Ohta T."/>
            <person name="Okamoto M."/>
            <person name="Ono N."/>
            <person name="Saji S."/>
            <person name="Sakaguchi M."/>
            <person name="Sakai K."/>
            <person name="Shibata M."/>
            <person name="Shimokawa T."/>
            <person name="Song J."/>
            <person name="Takazaki Y."/>
            <person name="Terasawa K."/>
            <person name="Tsugane M."/>
            <person name="Tsuji K."/>
            <person name="Ueda S."/>
            <person name="Waki K."/>
            <person name="Yamagata H."/>
            <person name="Yamamoto M."/>
            <person name="Yamamoto S."/>
            <person name="Yamane H."/>
            <person name="Yoshiki S."/>
            <person name="Yoshihara R."/>
            <person name="Yukawa K."/>
            <person name="Zhong H."/>
            <person name="Yano M."/>
            <person name="Yuan Q."/>
            <person name="Ouyang S."/>
            <person name="Liu J."/>
            <person name="Jones K.M."/>
            <person name="Gansberger K."/>
            <person name="Moffat K."/>
            <person name="Hill J."/>
            <person name="Bera J."/>
            <person name="Fadrosh D."/>
            <person name="Jin S."/>
            <person name="Johri S."/>
            <person name="Kim M."/>
            <person name="Overton L."/>
            <person name="Reardon M."/>
            <person name="Tsitrin T."/>
            <person name="Vuong H."/>
            <person name="Weaver B."/>
            <person name="Ciecko A."/>
            <person name="Tallon L."/>
            <person name="Jackson J."/>
            <person name="Pai G."/>
            <person name="Aken S.V."/>
            <person name="Utterback T."/>
            <person name="Reidmuller S."/>
            <person name="Feldblyum T."/>
            <person name="Hsiao J."/>
            <person name="Zismann V."/>
            <person name="Iobst S."/>
            <person name="de Vazeille A.R."/>
            <person name="Buell C.R."/>
            <person name="Ying K."/>
            <person name="Li Y."/>
            <person name="Lu T."/>
            <person name="Huang Y."/>
            <person name="Zhao Q."/>
            <person name="Feng Q."/>
            <person name="Zhang L."/>
            <person name="Zhu J."/>
            <person name="Weng Q."/>
            <person name="Mu J."/>
            <person name="Lu Y."/>
            <person name="Fan D."/>
            <person name="Liu Y."/>
            <person name="Guan J."/>
            <person name="Zhang Y."/>
            <person name="Yu S."/>
            <person name="Liu X."/>
            <person name="Zhang Y."/>
            <person name="Hong G."/>
            <person name="Han B."/>
            <person name="Choisne N."/>
            <person name="Demange N."/>
            <person name="Orjeda G."/>
            <person name="Samain S."/>
            <person name="Cattolico L."/>
            <person name="Pelletier E."/>
            <person name="Couloux A."/>
            <person name="Segurens B."/>
            <person name="Wincker P."/>
            <person name="D'Hont A."/>
            <person name="Scarpelli C."/>
            <person name="Weissenbach J."/>
            <person name="Salanoubat M."/>
            <person name="Quetier F."/>
            <person name="Yu Y."/>
            <person name="Kim H.R."/>
            <person name="Rambo T."/>
            <person name="Currie J."/>
            <person name="Collura K."/>
            <person name="Luo M."/>
            <person name="Yang T."/>
            <person name="Ammiraju J.S.S."/>
            <person name="Engler F."/>
            <person name="Soderlund C."/>
            <person name="Wing R.A."/>
            <person name="Palmer L.E."/>
            <person name="de la Bastide M."/>
            <person name="Spiegel L."/>
            <person name="Nascimento L."/>
            <person name="Zutavern T."/>
            <person name="O'Shaughnessy A."/>
            <person name="Dike S."/>
            <person name="Dedhia N."/>
            <person name="Preston R."/>
            <person name="Balija V."/>
            <person name="McCombie W.R."/>
            <person name="Chow T."/>
            <person name="Chen H."/>
            <person name="Chung M."/>
            <person name="Chen C."/>
            <person name="Shaw J."/>
            <person name="Wu H."/>
            <person name="Hsiao K."/>
            <person name="Chao Y."/>
            <person name="Chu M."/>
            <person name="Cheng C."/>
            <person name="Hour A."/>
            <person name="Lee P."/>
            <person name="Lin S."/>
            <person name="Lin Y."/>
            <person name="Liou J."/>
            <person name="Liu S."/>
            <person name="Hsing Y."/>
            <person name="Raghuvanshi S."/>
            <person name="Mohanty A."/>
            <person name="Bharti A.K."/>
            <person name="Gaur A."/>
            <person name="Gupta V."/>
            <person name="Kumar D."/>
            <person name="Ravi V."/>
            <person name="Vij S."/>
            <person name="Kapur A."/>
            <person name="Khurana P."/>
            <person name="Khurana P."/>
            <person name="Khurana J.P."/>
            <person name="Tyagi A.K."/>
            <person name="Gaikwad K."/>
            <person name="Singh A."/>
            <person name="Dalal V."/>
            <person name="Srivastava S."/>
            <person name="Dixit A."/>
            <person name="Pal A.K."/>
            <person name="Ghazi I.A."/>
            <person name="Yadav M."/>
            <person name="Pandit A."/>
            <person name="Bhargava A."/>
            <person name="Sureshbabu K."/>
            <person name="Batra K."/>
            <person name="Sharma T.R."/>
            <person name="Mohapatra T."/>
            <person name="Singh N.K."/>
            <person name="Messing J."/>
            <person name="Nelson A.B."/>
            <person name="Fuks G."/>
            <person name="Kavchok S."/>
            <person name="Keizer G."/>
            <person name="Linton E."/>
            <person name="Llaca V."/>
            <person name="Song R."/>
            <person name="Tanyolac B."/>
            <person name="Young S."/>
            <person name="Ho-Il K."/>
            <person name="Hahn J.H."/>
            <person name="Sangsakoo G."/>
            <person name="Vanavichit A."/>
            <person name="de Mattos Luiz.A.T."/>
            <person name="Zimmer P.D."/>
            <person name="Malone G."/>
            <person name="Dellagostin O."/>
            <person name="de Oliveira A.C."/>
            <person name="Bevan M."/>
            <person name="Bancroft I."/>
            <person name="Minx P."/>
            <person name="Cordum H."/>
            <person name="Wilson R."/>
            <person name="Cheng Z."/>
            <person name="Jin W."/>
            <person name="Jiang J."/>
            <person name="Leong S.A."/>
            <person name="Iwama H."/>
            <person name="Gojobori T."/>
            <person name="Itoh T."/>
            <person name="Niimura Y."/>
            <person name="Fujii Y."/>
            <person name="Habara T."/>
            <person name="Sakai H."/>
            <person name="Sato Y."/>
            <person name="Wilson G."/>
            <person name="Kumar K."/>
            <person name="McCouch S."/>
            <person name="Juretic N."/>
            <person name="Hoen D."/>
            <person name="Wright S."/>
            <person name="Bruskiewich R."/>
            <person name="Bureau T."/>
            <person name="Miyao A."/>
            <person name="Hirochika H."/>
            <person name="Nishikawa T."/>
            <person name="Kadowaki K."/>
            <person name="Sugiura M."/>
            <person name="Burr B."/>
            <person name="Sasaki T."/>
        </authorList>
    </citation>
    <scope>NUCLEOTIDE SEQUENCE [LARGE SCALE GENOMIC DNA]</scope>
    <source>
        <strain evidence="2">cv. Nipponbare</strain>
    </source>
</reference>
<organism evidence="1 2">
    <name type="scientific">Oryza sativa subsp. japonica</name>
    <name type="common">Rice</name>
    <dbReference type="NCBI Taxonomy" id="39947"/>
    <lineage>
        <taxon>Eukaryota</taxon>
        <taxon>Viridiplantae</taxon>
        <taxon>Streptophyta</taxon>
        <taxon>Embryophyta</taxon>
        <taxon>Tracheophyta</taxon>
        <taxon>Spermatophyta</taxon>
        <taxon>Magnoliopsida</taxon>
        <taxon>Liliopsida</taxon>
        <taxon>Poales</taxon>
        <taxon>Poaceae</taxon>
        <taxon>BOP clade</taxon>
        <taxon>Oryzoideae</taxon>
        <taxon>Oryzeae</taxon>
        <taxon>Oryzinae</taxon>
        <taxon>Oryza</taxon>
        <taxon>Oryza sativa</taxon>
    </lineage>
</organism>
<evidence type="ECO:0000313" key="1">
    <source>
        <dbReference type="EMBL" id="BAD82305.1"/>
    </source>
</evidence>
<sequence>MAVPRASESYSWTRGGVVSHFPVPGGPYFPPAHSVRCVGREQLRKPFYKGVKRLRCHLHSRHHDDLVKKVARVQE</sequence>
<name>Q5N8A1_ORYSJ</name>
<proteinExistence type="predicted"/>
<protein>
    <submittedName>
        <fullName evidence="1">Uncharacterized protein</fullName>
    </submittedName>
</protein>